<reference evidence="1" key="4">
    <citation type="submission" date="2025-09" db="UniProtKB">
        <authorList>
            <consortium name="Ensembl"/>
        </authorList>
    </citation>
    <scope>IDENTIFICATION</scope>
</reference>
<reference evidence="1" key="2">
    <citation type="journal article" date="2008" name="Genome Biol.">
        <title>Improved genome assembly and evidence-based global gene model set for the chordate Ciona intestinalis: new insight into intron and operon populations.</title>
        <authorList>
            <person name="Satou Y."/>
            <person name="Mineta K."/>
            <person name="Ogasawara M."/>
            <person name="Sasakura Y."/>
            <person name="Shoguchi E."/>
            <person name="Ueno K."/>
            <person name="Yamada L."/>
            <person name="Matsumoto J."/>
            <person name="Wasserscheid J."/>
            <person name="Dewar K."/>
            <person name="Wiley G.B."/>
            <person name="Macmil S.L."/>
            <person name="Roe B.A."/>
            <person name="Zeller R.W."/>
            <person name="Hastings K.E."/>
            <person name="Lemaire P."/>
            <person name="Lindquist E."/>
            <person name="Endo T."/>
            <person name="Hotta K."/>
            <person name="Inaba K."/>
        </authorList>
    </citation>
    <scope>NUCLEOTIDE SEQUENCE [LARGE SCALE GENOMIC DNA]</scope>
    <source>
        <strain evidence="1">wild type</strain>
    </source>
</reference>
<dbReference type="Proteomes" id="UP000008144">
    <property type="component" value="Chromosome 1"/>
</dbReference>
<evidence type="ECO:0000313" key="2">
    <source>
        <dbReference type="Proteomes" id="UP000008144"/>
    </source>
</evidence>
<protein>
    <submittedName>
        <fullName evidence="1">Uncharacterized protein</fullName>
    </submittedName>
</protein>
<reference evidence="1" key="3">
    <citation type="submission" date="2025-08" db="UniProtKB">
        <authorList>
            <consortium name="Ensembl"/>
        </authorList>
    </citation>
    <scope>IDENTIFICATION</scope>
</reference>
<reference evidence="2" key="1">
    <citation type="journal article" date="2002" name="Science">
        <title>The draft genome of Ciona intestinalis: insights into chordate and vertebrate origins.</title>
        <authorList>
            <person name="Dehal P."/>
            <person name="Satou Y."/>
            <person name="Campbell R.K."/>
            <person name="Chapman J."/>
            <person name="Degnan B."/>
            <person name="De Tomaso A."/>
            <person name="Davidson B."/>
            <person name="Di Gregorio A."/>
            <person name="Gelpke M."/>
            <person name="Goodstein D.M."/>
            <person name="Harafuji N."/>
            <person name="Hastings K.E."/>
            <person name="Ho I."/>
            <person name="Hotta K."/>
            <person name="Huang W."/>
            <person name="Kawashima T."/>
            <person name="Lemaire P."/>
            <person name="Martinez D."/>
            <person name="Meinertzhagen I.A."/>
            <person name="Necula S."/>
            <person name="Nonaka M."/>
            <person name="Putnam N."/>
            <person name="Rash S."/>
            <person name="Saiga H."/>
            <person name="Satake M."/>
            <person name="Terry A."/>
            <person name="Yamada L."/>
            <person name="Wang H.G."/>
            <person name="Awazu S."/>
            <person name="Azumi K."/>
            <person name="Boore J."/>
            <person name="Branno M."/>
            <person name="Chin-Bow S."/>
            <person name="DeSantis R."/>
            <person name="Doyle S."/>
            <person name="Francino P."/>
            <person name="Keys D.N."/>
            <person name="Haga S."/>
            <person name="Hayashi H."/>
            <person name="Hino K."/>
            <person name="Imai K.S."/>
            <person name="Inaba K."/>
            <person name="Kano S."/>
            <person name="Kobayashi K."/>
            <person name="Kobayashi M."/>
            <person name="Lee B.I."/>
            <person name="Makabe K.W."/>
            <person name="Manohar C."/>
            <person name="Matassi G."/>
            <person name="Medina M."/>
            <person name="Mochizuki Y."/>
            <person name="Mount S."/>
            <person name="Morishita T."/>
            <person name="Miura S."/>
            <person name="Nakayama A."/>
            <person name="Nishizaka S."/>
            <person name="Nomoto H."/>
            <person name="Ohta F."/>
            <person name="Oishi K."/>
            <person name="Rigoutsos I."/>
            <person name="Sano M."/>
            <person name="Sasaki A."/>
            <person name="Sasakura Y."/>
            <person name="Shoguchi E."/>
            <person name="Shin-i T."/>
            <person name="Spagnuolo A."/>
            <person name="Stainier D."/>
            <person name="Suzuki M.M."/>
            <person name="Tassy O."/>
            <person name="Takatori N."/>
            <person name="Tokuoka M."/>
            <person name="Yagi K."/>
            <person name="Yoshizaki F."/>
            <person name="Wada S."/>
            <person name="Zhang C."/>
            <person name="Hyatt P.D."/>
            <person name="Larimer F."/>
            <person name="Detter C."/>
            <person name="Doggett N."/>
            <person name="Glavina T."/>
            <person name="Hawkins T."/>
            <person name="Richardson P."/>
            <person name="Lucas S."/>
            <person name="Kohara Y."/>
            <person name="Levine M."/>
            <person name="Satoh N."/>
            <person name="Rokhsar D.S."/>
        </authorList>
    </citation>
    <scope>NUCLEOTIDE SEQUENCE [LARGE SCALE GENOMIC DNA]</scope>
</reference>
<organism evidence="1 2">
    <name type="scientific">Ciona intestinalis</name>
    <name type="common">Transparent sea squirt</name>
    <name type="synonym">Ascidia intestinalis</name>
    <dbReference type="NCBI Taxonomy" id="7719"/>
    <lineage>
        <taxon>Eukaryota</taxon>
        <taxon>Metazoa</taxon>
        <taxon>Chordata</taxon>
        <taxon>Tunicata</taxon>
        <taxon>Ascidiacea</taxon>
        <taxon>Phlebobranchia</taxon>
        <taxon>Cionidae</taxon>
        <taxon>Ciona</taxon>
    </lineage>
</organism>
<dbReference type="EMBL" id="EAAA01000365">
    <property type="status" value="NOT_ANNOTATED_CDS"/>
    <property type="molecule type" value="Genomic_DNA"/>
</dbReference>
<dbReference type="Ensembl" id="ENSCINT00000034645.1">
    <property type="protein sequence ID" value="ENSCINP00000032389.1"/>
    <property type="gene ID" value="ENSCING00000024894.1"/>
</dbReference>
<keyword evidence="2" id="KW-1185">Reference proteome</keyword>
<proteinExistence type="predicted"/>
<dbReference type="AlphaFoldDB" id="H2XRV5"/>
<sequence length="36" mass="4461">MVQHMLLVMPLVRVRLQDMKSRTFFNPTSYSRFRFK</sequence>
<dbReference type="HOGENOM" id="CLU_3359365_0_0_1"/>
<accession>H2XRV5</accession>
<name>H2XRV5_CIOIN</name>
<dbReference type="InParanoid" id="H2XRV5"/>
<evidence type="ECO:0000313" key="1">
    <source>
        <dbReference type="Ensembl" id="ENSCINP00000032389.1"/>
    </source>
</evidence>